<dbReference type="Pfam" id="PF00196">
    <property type="entry name" value="GerE"/>
    <property type="match status" value="1"/>
</dbReference>
<evidence type="ECO:0000313" key="3">
    <source>
        <dbReference type="EMBL" id="DAD68175.1"/>
    </source>
</evidence>
<organism evidence="3">
    <name type="scientific">Siphoviridae sp. ctrWS2</name>
    <dbReference type="NCBI Taxonomy" id="2823602"/>
    <lineage>
        <taxon>Viruses</taxon>
        <taxon>Duplodnaviria</taxon>
        <taxon>Heunggongvirae</taxon>
        <taxon>Uroviricota</taxon>
        <taxon>Caudoviricetes</taxon>
    </lineage>
</organism>
<proteinExistence type="predicted"/>
<dbReference type="GO" id="GO:0003677">
    <property type="term" value="F:DNA binding"/>
    <property type="evidence" value="ECO:0007669"/>
    <property type="project" value="InterPro"/>
</dbReference>
<dbReference type="InterPro" id="IPR016032">
    <property type="entry name" value="Sig_transdc_resp-reg_C-effctor"/>
</dbReference>
<dbReference type="InterPro" id="IPR036388">
    <property type="entry name" value="WH-like_DNA-bd_sf"/>
</dbReference>
<dbReference type="GO" id="GO:0006355">
    <property type="term" value="P:regulation of DNA-templated transcription"/>
    <property type="evidence" value="ECO:0007669"/>
    <property type="project" value="InterPro"/>
</dbReference>
<keyword evidence="1" id="KW-1133">Transmembrane helix</keyword>
<evidence type="ECO:0000256" key="1">
    <source>
        <dbReference type="SAM" id="Phobius"/>
    </source>
</evidence>
<keyword evidence="1" id="KW-0812">Transmembrane</keyword>
<accession>A0A8S5LE02</accession>
<evidence type="ECO:0000259" key="2">
    <source>
        <dbReference type="SMART" id="SM00421"/>
    </source>
</evidence>
<dbReference type="SUPFAM" id="SSF46894">
    <property type="entry name" value="C-terminal effector domain of the bipartite response regulators"/>
    <property type="match status" value="1"/>
</dbReference>
<dbReference type="Gene3D" id="1.10.10.10">
    <property type="entry name" value="Winged helix-like DNA-binding domain superfamily/Winged helix DNA-binding domain"/>
    <property type="match status" value="1"/>
</dbReference>
<dbReference type="EMBL" id="BK014695">
    <property type="protein sequence ID" value="DAD68175.1"/>
    <property type="molecule type" value="Genomic_DNA"/>
</dbReference>
<reference evidence="3" key="1">
    <citation type="journal article" date="2021" name="Proc. Natl. Acad. Sci. U.S.A.">
        <title>A Catalog of Tens of Thousands of Viruses from Human Metagenomes Reveals Hidden Associations with Chronic Diseases.</title>
        <authorList>
            <person name="Tisza M.J."/>
            <person name="Buck C.B."/>
        </authorList>
    </citation>
    <scope>NUCLEOTIDE SEQUENCE</scope>
    <source>
        <strain evidence="3">CtrWS2</strain>
    </source>
</reference>
<feature type="transmembrane region" description="Helical" evidence="1">
    <location>
        <begin position="76"/>
        <end position="95"/>
    </location>
</feature>
<dbReference type="InterPro" id="IPR000792">
    <property type="entry name" value="Tscrpt_reg_LuxR_C"/>
</dbReference>
<keyword evidence="1" id="KW-0472">Membrane</keyword>
<dbReference type="SMART" id="SM00421">
    <property type="entry name" value="HTH_LUXR"/>
    <property type="match status" value="1"/>
</dbReference>
<name>A0A8S5LE02_9CAUD</name>
<feature type="domain" description="HTH luxR-type" evidence="2">
    <location>
        <begin position="4"/>
        <end position="61"/>
    </location>
</feature>
<protein>
    <submittedName>
        <fullName evidence="3">Helix-turn-helix protein</fullName>
    </submittedName>
</protein>
<sequence>MKLNAKLAARECEVLECIAWGASQKETACFLGIALRTVDNTVRKIKIKTGLQKAAELSAYWFCTHFNISFDLSPIVRMRLATGMVVLFFITGLYFKPDPIFVRRNRRARIEIRIPVRAREIEISSS</sequence>